<sequence length="67" mass="7986">MNQTDLANTLQTKLMPVYQQKLKSRLQDKYQRIKEELDEFILTKYDRSEECLLRLLPVIKASTKVDL</sequence>
<proteinExistence type="predicted"/>
<dbReference type="Proteomes" id="UP001558613">
    <property type="component" value="Unassembled WGS sequence"/>
</dbReference>
<accession>A0ABR3NH89</accession>
<comment type="caution">
    <text evidence="1">The sequence shown here is derived from an EMBL/GenBank/DDBJ whole genome shotgun (WGS) entry which is preliminary data.</text>
</comment>
<dbReference type="EMBL" id="JAYMGO010000004">
    <property type="protein sequence ID" value="KAL1276333.1"/>
    <property type="molecule type" value="Genomic_DNA"/>
</dbReference>
<name>A0ABR3NH89_9TELE</name>
<protein>
    <submittedName>
        <fullName evidence="1">Uncharacterized protein</fullName>
    </submittedName>
</protein>
<gene>
    <name evidence="1" type="ORF">QQF64_035956</name>
</gene>
<evidence type="ECO:0000313" key="1">
    <source>
        <dbReference type="EMBL" id="KAL1276333.1"/>
    </source>
</evidence>
<reference evidence="1 2" key="1">
    <citation type="submission" date="2023-09" db="EMBL/GenBank/DDBJ databases">
        <authorList>
            <person name="Wang M."/>
        </authorList>
    </citation>
    <scope>NUCLEOTIDE SEQUENCE [LARGE SCALE GENOMIC DNA]</scope>
    <source>
        <strain evidence="1">GT-2023</strain>
        <tissue evidence="1">Liver</tissue>
    </source>
</reference>
<keyword evidence="2" id="KW-1185">Reference proteome</keyword>
<evidence type="ECO:0000313" key="2">
    <source>
        <dbReference type="Proteomes" id="UP001558613"/>
    </source>
</evidence>
<feature type="non-terminal residue" evidence="1">
    <location>
        <position position="67"/>
    </location>
</feature>
<organism evidence="1 2">
    <name type="scientific">Cirrhinus molitorella</name>
    <name type="common">mud carp</name>
    <dbReference type="NCBI Taxonomy" id="172907"/>
    <lineage>
        <taxon>Eukaryota</taxon>
        <taxon>Metazoa</taxon>
        <taxon>Chordata</taxon>
        <taxon>Craniata</taxon>
        <taxon>Vertebrata</taxon>
        <taxon>Euteleostomi</taxon>
        <taxon>Actinopterygii</taxon>
        <taxon>Neopterygii</taxon>
        <taxon>Teleostei</taxon>
        <taxon>Ostariophysi</taxon>
        <taxon>Cypriniformes</taxon>
        <taxon>Cyprinidae</taxon>
        <taxon>Labeoninae</taxon>
        <taxon>Labeonini</taxon>
        <taxon>Cirrhinus</taxon>
    </lineage>
</organism>